<proteinExistence type="predicted"/>
<dbReference type="EMBL" id="JAAVVJ010000001">
    <property type="protein sequence ID" value="KAF7229990.1"/>
    <property type="molecule type" value="Genomic_DNA"/>
</dbReference>
<organism evidence="3 4">
    <name type="scientific">Nothobranchius furzeri</name>
    <name type="common">Turquoise killifish</name>
    <dbReference type="NCBI Taxonomy" id="105023"/>
    <lineage>
        <taxon>Eukaryota</taxon>
        <taxon>Metazoa</taxon>
        <taxon>Chordata</taxon>
        <taxon>Craniata</taxon>
        <taxon>Vertebrata</taxon>
        <taxon>Euteleostomi</taxon>
        <taxon>Actinopterygii</taxon>
        <taxon>Neopterygii</taxon>
        <taxon>Teleostei</taxon>
        <taxon>Neoteleostei</taxon>
        <taxon>Acanthomorphata</taxon>
        <taxon>Ovalentaria</taxon>
        <taxon>Atherinomorphae</taxon>
        <taxon>Cyprinodontiformes</taxon>
        <taxon>Nothobranchiidae</taxon>
        <taxon>Nothobranchius</taxon>
    </lineage>
</organism>
<feature type="repeat" description="ANK" evidence="1">
    <location>
        <begin position="158"/>
        <end position="190"/>
    </location>
</feature>
<dbReference type="GO" id="GO:0031116">
    <property type="term" value="P:positive regulation of microtubule polymerization"/>
    <property type="evidence" value="ECO:0007669"/>
    <property type="project" value="TreeGrafter"/>
</dbReference>
<dbReference type="Pfam" id="PF13857">
    <property type="entry name" value="Ank_5"/>
    <property type="match status" value="1"/>
</dbReference>
<dbReference type="GO" id="GO:1902412">
    <property type="term" value="P:regulation of mitotic cytokinesis"/>
    <property type="evidence" value="ECO:0007669"/>
    <property type="project" value="InterPro"/>
</dbReference>
<name>A0A9D3C3D1_NOTFU</name>
<dbReference type="SMART" id="SM00248">
    <property type="entry name" value="ANK"/>
    <property type="match status" value="3"/>
</dbReference>
<dbReference type="GO" id="GO:0000922">
    <property type="term" value="C:spindle pole"/>
    <property type="evidence" value="ECO:0007669"/>
    <property type="project" value="TreeGrafter"/>
</dbReference>
<dbReference type="PANTHER" id="PTHR24160">
    <property type="entry name" value="ANKYRIN REPEAT DOMAIN-CONTAINING PROTEIN 53"/>
    <property type="match status" value="1"/>
</dbReference>
<dbReference type="InterPro" id="IPR036770">
    <property type="entry name" value="Ankyrin_rpt-contain_sf"/>
</dbReference>
<accession>A0A9D3C3D1</accession>
<dbReference type="InterPro" id="IPR042335">
    <property type="entry name" value="ANKRD53"/>
</dbReference>
<dbReference type="PROSITE" id="PS50297">
    <property type="entry name" value="ANK_REP_REGION"/>
    <property type="match status" value="1"/>
</dbReference>
<dbReference type="GO" id="GO:0060236">
    <property type="term" value="P:regulation of mitotic spindle organization"/>
    <property type="evidence" value="ECO:0007669"/>
    <property type="project" value="TreeGrafter"/>
</dbReference>
<sequence>MKLDYEEFKSKLLPVRPTRQFLLLFTFRTKKGIVSVFPRFHGNHKYVKMIRKQRRGPRKIRKLPTKAPSVEQMLPDVTAEVPGLPDEYMSALHAACVHGQLATVQVLVESRPWWVNISDSQGRQPLHMALSCHASPNTHTCLRYLLAHEADVNATTDSGQTPLHLAASEGLLECVEILVKAGADVLAKDSMGLTPLDTARILCHRKVARYLKTSLWQANKKRELEERILAQALYRDLMNKVKQTDPSRQALIDEKVADWAKKKGLPLLKDLTPRVQASKYHSQCLLPDQSAFKPKQTKNHPGDPLKNKSSFTKQPAASYSSPWSIFIGHQPEEPLTEPDLRDSVTLWMDRRNQKLQYVTKWEGSPRPTPNLPLDVVERVLFPRAFPSRIATPHCFEPLNIDEVQHRRCPQGWSTSPWTEVAMHLAEVLEPGHY</sequence>
<dbReference type="OMA" id="NHRICAR"/>
<dbReference type="CTD" id="79998"/>
<evidence type="ECO:0000313" key="4">
    <source>
        <dbReference type="Proteomes" id="UP000822369"/>
    </source>
</evidence>
<dbReference type="AlphaFoldDB" id="A0A9D3C3D1"/>
<evidence type="ECO:0000256" key="2">
    <source>
        <dbReference type="SAM" id="MobiDB-lite"/>
    </source>
</evidence>
<dbReference type="SUPFAM" id="SSF48403">
    <property type="entry name" value="Ankyrin repeat"/>
    <property type="match status" value="1"/>
</dbReference>
<reference evidence="3" key="1">
    <citation type="submission" date="2020-03" db="EMBL/GenBank/DDBJ databases">
        <title>Intra-Species Differences in Population Size shape Life History and Genome Evolution.</title>
        <authorList>
            <person name="Willemsen D."/>
            <person name="Cui R."/>
            <person name="Valenzano D.R."/>
        </authorList>
    </citation>
    <scope>NUCLEOTIDE SEQUENCE</scope>
    <source>
        <strain evidence="3">GRZ</strain>
        <tissue evidence="3">Whole</tissue>
    </source>
</reference>
<dbReference type="Proteomes" id="UP000822369">
    <property type="component" value="Chromosome 1"/>
</dbReference>
<dbReference type="PROSITE" id="PS50088">
    <property type="entry name" value="ANK_REPEAT"/>
    <property type="match status" value="2"/>
</dbReference>
<feature type="repeat" description="ANK" evidence="1">
    <location>
        <begin position="121"/>
        <end position="157"/>
    </location>
</feature>
<evidence type="ECO:0000313" key="3">
    <source>
        <dbReference type="EMBL" id="KAF7229990.1"/>
    </source>
</evidence>
<dbReference type="PANTHER" id="PTHR24160:SF1">
    <property type="entry name" value="ANKYRIN REPEAT DOMAIN-CONTAINING PROTEIN 53"/>
    <property type="match status" value="1"/>
</dbReference>
<dbReference type="RefSeq" id="XP_015801942.1">
    <property type="nucleotide sequence ID" value="XM_015946456.3"/>
</dbReference>
<comment type="caution">
    <text evidence="3">The sequence shown here is derived from an EMBL/GenBank/DDBJ whole genome shotgun (WGS) entry which is preliminary data.</text>
</comment>
<dbReference type="OrthoDB" id="10254927at2759"/>
<dbReference type="Gene3D" id="1.25.40.20">
    <property type="entry name" value="Ankyrin repeat-containing domain"/>
    <property type="match status" value="1"/>
</dbReference>
<dbReference type="GeneID" id="107377061"/>
<dbReference type="Pfam" id="PF13637">
    <property type="entry name" value="Ank_4"/>
    <property type="match status" value="1"/>
</dbReference>
<protein>
    <submittedName>
        <fullName evidence="3">Ankyrin repeat domain 53</fullName>
    </submittedName>
</protein>
<gene>
    <name evidence="3" type="primary">ankrd53</name>
    <name evidence="3" type="ORF">G4P62_003868</name>
</gene>
<feature type="compositionally biased region" description="Polar residues" evidence="2">
    <location>
        <begin position="307"/>
        <end position="316"/>
    </location>
</feature>
<dbReference type="KEGG" id="nfu:107377061"/>
<keyword evidence="1" id="KW-0040">ANK repeat</keyword>
<dbReference type="GO" id="GO:0007080">
    <property type="term" value="P:mitotic metaphase chromosome alignment"/>
    <property type="evidence" value="ECO:0007669"/>
    <property type="project" value="TreeGrafter"/>
</dbReference>
<evidence type="ECO:0000256" key="1">
    <source>
        <dbReference type="PROSITE-ProRule" id="PRU00023"/>
    </source>
</evidence>
<feature type="region of interest" description="Disordered" evidence="2">
    <location>
        <begin position="288"/>
        <end position="316"/>
    </location>
</feature>
<dbReference type="InterPro" id="IPR002110">
    <property type="entry name" value="Ankyrin_rpt"/>
</dbReference>